<feature type="compositionally biased region" description="Basic and acidic residues" evidence="1">
    <location>
        <begin position="177"/>
        <end position="186"/>
    </location>
</feature>
<dbReference type="AlphaFoldDB" id="A0A2A2JJM0"/>
<sequence>MEKFRILSMILGGNQYFKKKLNETAYCNKCDKLINNRMSEHAYNHMEQTHLFLCPICDIGAQSRETVQKHIKEFHPSAPEKAVDNRLKHAQEIKDTIKECYPEYFVDNPIPTTAEIDKMLASIKGGSDLRKFVAGLEDLPETKLEDESTDSKMDQDSSGDEENEHDDDIEDEEMREESEIGNHNEDGTGIELEEEAEED</sequence>
<comment type="caution">
    <text evidence="2">The sequence shown here is derived from an EMBL/GenBank/DDBJ whole genome shotgun (WGS) entry which is preliminary data.</text>
</comment>
<accession>A0A2A2JJM0</accession>
<proteinExistence type="predicted"/>
<reference evidence="2 3" key="1">
    <citation type="journal article" date="2017" name="Curr. Biol.">
        <title>Genome architecture and evolution of a unichromosomal asexual nematode.</title>
        <authorList>
            <person name="Fradin H."/>
            <person name="Zegar C."/>
            <person name="Gutwein M."/>
            <person name="Lucas J."/>
            <person name="Kovtun M."/>
            <person name="Corcoran D."/>
            <person name="Baugh L.R."/>
            <person name="Kiontke K."/>
            <person name="Gunsalus K."/>
            <person name="Fitch D.H."/>
            <person name="Piano F."/>
        </authorList>
    </citation>
    <scope>NUCLEOTIDE SEQUENCE [LARGE SCALE GENOMIC DNA]</scope>
    <source>
        <strain evidence="2">PF1309</strain>
    </source>
</reference>
<dbReference type="STRING" id="2018661.A0A2A2JJM0"/>
<protein>
    <recommendedName>
        <fullName evidence="4">C2H2-type domain-containing protein</fullName>
    </recommendedName>
</protein>
<name>A0A2A2JJM0_9BILA</name>
<feature type="compositionally biased region" description="Acidic residues" evidence="1">
    <location>
        <begin position="157"/>
        <end position="176"/>
    </location>
</feature>
<feature type="compositionally biased region" description="Basic and acidic residues" evidence="1">
    <location>
        <begin position="140"/>
        <end position="155"/>
    </location>
</feature>
<evidence type="ECO:0000313" key="3">
    <source>
        <dbReference type="Proteomes" id="UP000218231"/>
    </source>
</evidence>
<feature type="region of interest" description="Disordered" evidence="1">
    <location>
        <begin position="140"/>
        <end position="199"/>
    </location>
</feature>
<dbReference type="OrthoDB" id="5844122at2759"/>
<dbReference type="EMBL" id="LIAE01010396">
    <property type="protein sequence ID" value="PAV61864.1"/>
    <property type="molecule type" value="Genomic_DNA"/>
</dbReference>
<dbReference type="Proteomes" id="UP000218231">
    <property type="component" value="Unassembled WGS sequence"/>
</dbReference>
<organism evidence="2 3">
    <name type="scientific">Diploscapter pachys</name>
    <dbReference type="NCBI Taxonomy" id="2018661"/>
    <lineage>
        <taxon>Eukaryota</taxon>
        <taxon>Metazoa</taxon>
        <taxon>Ecdysozoa</taxon>
        <taxon>Nematoda</taxon>
        <taxon>Chromadorea</taxon>
        <taxon>Rhabditida</taxon>
        <taxon>Rhabditina</taxon>
        <taxon>Rhabditomorpha</taxon>
        <taxon>Rhabditoidea</taxon>
        <taxon>Rhabditidae</taxon>
        <taxon>Diploscapter</taxon>
    </lineage>
</organism>
<evidence type="ECO:0000313" key="2">
    <source>
        <dbReference type="EMBL" id="PAV61864.1"/>
    </source>
</evidence>
<keyword evidence="3" id="KW-1185">Reference proteome</keyword>
<evidence type="ECO:0008006" key="4">
    <source>
        <dbReference type="Google" id="ProtNLM"/>
    </source>
</evidence>
<gene>
    <name evidence="2" type="ORF">WR25_22790</name>
</gene>
<evidence type="ECO:0000256" key="1">
    <source>
        <dbReference type="SAM" id="MobiDB-lite"/>
    </source>
</evidence>